<dbReference type="EMBL" id="JBGMDY010000009">
    <property type="protein sequence ID" value="KAL2323018.1"/>
    <property type="molecule type" value="Genomic_DNA"/>
</dbReference>
<comment type="caution">
    <text evidence="2">The sequence shown here is derived from an EMBL/GenBank/DDBJ whole genome shotgun (WGS) entry which is preliminary data.</text>
</comment>
<dbReference type="Proteomes" id="UP001603857">
    <property type="component" value="Unassembled WGS sequence"/>
</dbReference>
<sequence>MTDEWQLGQLSNAEDELELSISTPAFTPGRRHHRHLHARPRPPTPNLLATHPQPSSASPRDPPPASSPVPPPTTPSLLREPPRPTPSLLHAPPPPTPSLLHAPPPGHPHLHASHRDPDPSRPGLHHRDPDPPATQPHHRHPDPSQPIVGEEPQPLRRGASRGRRGRIWRGGKQLLEGEKSHANK</sequence>
<accession>A0ABD1LHT5</accession>
<dbReference type="AlphaFoldDB" id="A0ABD1LHT5"/>
<protein>
    <submittedName>
        <fullName evidence="2">Uncharacterized protein</fullName>
    </submittedName>
</protein>
<evidence type="ECO:0000313" key="2">
    <source>
        <dbReference type="EMBL" id="KAL2323018.1"/>
    </source>
</evidence>
<feature type="compositionally biased region" description="Pro residues" evidence="1">
    <location>
        <begin position="60"/>
        <end position="74"/>
    </location>
</feature>
<evidence type="ECO:0000256" key="1">
    <source>
        <dbReference type="SAM" id="MobiDB-lite"/>
    </source>
</evidence>
<evidence type="ECO:0000313" key="3">
    <source>
        <dbReference type="Proteomes" id="UP001603857"/>
    </source>
</evidence>
<feature type="compositionally biased region" description="Basic and acidic residues" evidence="1">
    <location>
        <begin position="175"/>
        <end position="184"/>
    </location>
</feature>
<proteinExistence type="predicted"/>
<feature type="compositionally biased region" description="Pro residues" evidence="1">
    <location>
        <begin position="91"/>
        <end position="107"/>
    </location>
</feature>
<keyword evidence="3" id="KW-1185">Reference proteome</keyword>
<reference evidence="2 3" key="1">
    <citation type="submission" date="2024-08" db="EMBL/GenBank/DDBJ databases">
        <title>Insights into the chromosomal genome structure of Flemingia macrophylla.</title>
        <authorList>
            <person name="Ding Y."/>
            <person name="Zhao Y."/>
            <person name="Bi W."/>
            <person name="Wu M."/>
            <person name="Zhao G."/>
            <person name="Gong Y."/>
            <person name="Li W."/>
            <person name="Zhang P."/>
        </authorList>
    </citation>
    <scope>NUCLEOTIDE SEQUENCE [LARGE SCALE GENOMIC DNA]</scope>
    <source>
        <strain evidence="2">DYQJB</strain>
        <tissue evidence="2">Leaf</tissue>
    </source>
</reference>
<feature type="region of interest" description="Disordered" evidence="1">
    <location>
        <begin position="1"/>
        <end position="184"/>
    </location>
</feature>
<organism evidence="2 3">
    <name type="scientific">Flemingia macrophylla</name>
    <dbReference type="NCBI Taxonomy" id="520843"/>
    <lineage>
        <taxon>Eukaryota</taxon>
        <taxon>Viridiplantae</taxon>
        <taxon>Streptophyta</taxon>
        <taxon>Embryophyta</taxon>
        <taxon>Tracheophyta</taxon>
        <taxon>Spermatophyta</taxon>
        <taxon>Magnoliopsida</taxon>
        <taxon>eudicotyledons</taxon>
        <taxon>Gunneridae</taxon>
        <taxon>Pentapetalae</taxon>
        <taxon>rosids</taxon>
        <taxon>fabids</taxon>
        <taxon>Fabales</taxon>
        <taxon>Fabaceae</taxon>
        <taxon>Papilionoideae</taxon>
        <taxon>50 kb inversion clade</taxon>
        <taxon>NPAAA clade</taxon>
        <taxon>indigoferoid/millettioid clade</taxon>
        <taxon>Phaseoleae</taxon>
        <taxon>Flemingia</taxon>
    </lineage>
</organism>
<name>A0ABD1LHT5_9FABA</name>
<gene>
    <name evidence="2" type="ORF">Fmac_027397</name>
</gene>
<feature type="compositionally biased region" description="Basic and acidic residues" evidence="1">
    <location>
        <begin position="113"/>
        <end position="130"/>
    </location>
</feature>
<feature type="compositionally biased region" description="Basic residues" evidence="1">
    <location>
        <begin position="29"/>
        <end position="40"/>
    </location>
</feature>
<feature type="compositionally biased region" description="Basic residues" evidence="1">
    <location>
        <begin position="158"/>
        <end position="169"/>
    </location>
</feature>